<dbReference type="Gene3D" id="3.40.50.300">
    <property type="entry name" value="P-loop containing nucleotide triphosphate hydrolases"/>
    <property type="match status" value="1"/>
</dbReference>
<keyword evidence="10" id="KW-1185">Reference proteome</keyword>
<comment type="similarity">
    <text evidence="1">Belongs to the disease resistance NB-LRR family.</text>
</comment>
<dbReference type="InterPro" id="IPR002182">
    <property type="entry name" value="NB-ARC"/>
</dbReference>
<sequence>MPDIEEQVQNVSYLSRGNLGRRVRQKIQHVREIYDQGSFPEDLVIERSPPIGITLPTENMVGEVNVKEKIWEYIMSHEVGIIGVCGIGGVGKTTVMKHIHNQLLILDRAIRFEKVVWLTVSYPLNVFRLQDDIARAMKISLSDCGDELNRASRLMMAMKNVKYALILDDVWDLFTLQRIGIPKPTMENGCKIVITSRSIAVCNYLRCQVVKVPPLSEQESLNLFLDKVGRDVLRIPNLEEILKLIVAECAGLPLAIVVIAGCMRGVQDIYEWRNALRELCHCAVGIEKDSEDEIFKRLKFSYDRLPNSSIQECFLYCSLHPEDWKIRRKDLIEDWICEGIVEKLGSRREMHDKGNAILNRLLNCCLLEEAYDKACVKMHDVVRDMALRIKSTGPARFMVKAGLRLIKIPNEDEWNADLNKVSLMKNEISYIPQNMSPKCLMLSTLILEGNNKLRQISECFFANMPLLKFLDLSRTGIEVLPNSICNLEYLTALILCGCEGLKRMPSLSKLKALKKLDLDGAGLREAPEGIEMLEKLEYLDLSCPNLRMLPRGKISNLFHLQYLRKHRIFPSEIKGEEVAGLKMLELFEGGFDRLEDFSNFVSKLNHFGRPSHYFMKMEGETGTERDSLKFQAVRFWISWDSTWNWMSGN</sequence>
<reference evidence="9 10" key="1">
    <citation type="journal article" date="2021" name="Commun. Biol.">
        <title>The genome of Shorea leprosula (Dipterocarpaceae) highlights the ecological relevance of drought in aseasonal tropical rainforests.</title>
        <authorList>
            <person name="Ng K.K.S."/>
            <person name="Kobayashi M.J."/>
            <person name="Fawcett J.A."/>
            <person name="Hatakeyama M."/>
            <person name="Paape T."/>
            <person name="Ng C.H."/>
            <person name="Ang C.C."/>
            <person name="Tnah L.H."/>
            <person name="Lee C.T."/>
            <person name="Nishiyama T."/>
            <person name="Sese J."/>
            <person name="O'Brien M.J."/>
            <person name="Copetti D."/>
            <person name="Mohd Noor M.I."/>
            <person name="Ong R.C."/>
            <person name="Putra M."/>
            <person name="Sireger I.Z."/>
            <person name="Indrioko S."/>
            <person name="Kosugi Y."/>
            <person name="Izuno A."/>
            <person name="Isagi Y."/>
            <person name="Lee S.L."/>
            <person name="Shimizu K.K."/>
        </authorList>
    </citation>
    <scope>NUCLEOTIDE SEQUENCE [LARGE SCALE GENOMIC DNA]</scope>
    <source>
        <strain evidence="9">214</strain>
    </source>
</reference>
<feature type="domain" description="Disease resistance protein winged helix" evidence="8">
    <location>
        <begin position="320"/>
        <end position="386"/>
    </location>
</feature>
<keyword evidence="3" id="KW-0677">Repeat</keyword>
<dbReference type="InterPro" id="IPR058922">
    <property type="entry name" value="WHD_DRP"/>
</dbReference>
<dbReference type="InterPro" id="IPR003591">
    <property type="entry name" value="Leu-rich_rpt_typical-subtyp"/>
</dbReference>
<dbReference type="Gene3D" id="3.80.10.10">
    <property type="entry name" value="Ribonuclease Inhibitor"/>
    <property type="match status" value="1"/>
</dbReference>
<dbReference type="Gene3D" id="1.10.10.10">
    <property type="entry name" value="Winged helix-like DNA-binding domain superfamily/Winged helix DNA-binding domain"/>
    <property type="match status" value="1"/>
</dbReference>
<evidence type="ECO:0000256" key="5">
    <source>
        <dbReference type="ARBA" id="ARBA00022821"/>
    </source>
</evidence>
<dbReference type="PRINTS" id="PR00364">
    <property type="entry name" value="DISEASERSIST"/>
</dbReference>
<dbReference type="GO" id="GO:0043531">
    <property type="term" value="F:ADP binding"/>
    <property type="evidence" value="ECO:0007669"/>
    <property type="project" value="InterPro"/>
</dbReference>
<dbReference type="Proteomes" id="UP001054252">
    <property type="component" value="Unassembled WGS sequence"/>
</dbReference>
<comment type="caution">
    <text evidence="9">The sequence shown here is derived from an EMBL/GenBank/DDBJ whole genome shotgun (WGS) entry which is preliminary data.</text>
</comment>
<dbReference type="InterPro" id="IPR042197">
    <property type="entry name" value="Apaf_helical"/>
</dbReference>
<keyword evidence="6" id="KW-0067">ATP-binding</keyword>
<evidence type="ECO:0000256" key="4">
    <source>
        <dbReference type="ARBA" id="ARBA00022741"/>
    </source>
</evidence>
<feature type="domain" description="NB-ARC" evidence="7">
    <location>
        <begin position="67"/>
        <end position="230"/>
    </location>
</feature>
<evidence type="ECO:0008006" key="11">
    <source>
        <dbReference type="Google" id="ProtNLM"/>
    </source>
</evidence>
<keyword evidence="4" id="KW-0547">Nucleotide-binding</keyword>
<evidence type="ECO:0000313" key="10">
    <source>
        <dbReference type="Proteomes" id="UP001054252"/>
    </source>
</evidence>
<proteinExistence type="inferred from homology"/>
<dbReference type="Pfam" id="PF23559">
    <property type="entry name" value="WHD_DRP"/>
    <property type="match status" value="1"/>
</dbReference>
<evidence type="ECO:0000259" key="7">
    <source>
        <dbReference type="Pfam" id="PF00931"/>
    </source>
</evidence>
<dbReference type="SUPFAM" id="SSF52058">
    <property type="entry name" value="L domain-like"/>
    <property type="match status" value="1"/>
</dbReference>
<dbReference type="GO" id="GO:0006952">
    <property type="term" value="P:defense response"/>
    <property type="evidence" value="ECO:0007669"/>
    <property type="project" value="UniProtKB-KW"/>
</dbReference>
<dbReference type="FunFam" id="1.10.10.10:FF:000322">
    <property type="entry name" value="Probable disease resistance protein At1g63360"/>
    <property type="match status" value="1"/>
</dbReference>
<dbReference type="InterPro" id="IPR036388">
    <property type="entry name" value="WH-like_DNA-bd_sf"/>
</dbReference>
<evidence type="ECO:0000256" key="3">
    <source>
        <dbReference type="ARBA" id="ARBA00022737"/>
    </source>
</evidence>
<dbReference type="PANTHER" id="PTHR33463">
    <property type="entry name" value="NB-ARC DOMAIN-CONTAINING PROTEIN-RELATED"/>
    <property type="match status" value="1"/>
</dbReference>
<evidence type="ECO:0000259" key="8">
    <source>
        <dbReference type="Pfam" id="PF23559"/>
    </source>
</evidence>
<dbReference type="EMBL" id="BPVZ01000075">
    <property type="protein sequence ID" value="GKV27445.1"/>
    <property type="molecule type" value="Genomic_DNA"/>
</dbReference>
<evidence type="ECO:0000313" key="9">
    <source>
        <dbReference type="EMBL" id="GKV27445.1"/>
    </source>
</evidence>
<evidence type="ECO:0000256" key="2">
    <source>
        <dbReference type="ARBA" id="ARBA00022614"/>
    </source>
</evidence>
<name>A0AAV5KS19_9ROSI</name>
<gene>
    <name evidence="9" type="ORF">SLEP1_g36617</name>
</gene>
<dbReference type="InterPro" id="IPR027417">
    <property type="entry name" value="P-loop_NTPase"/>
</dbReference>
<dbReference type="InterPro" id="IPR050905">
    <property type="entry name" value="Plant_NBS-LRR"/>
</dbReference>
<keyword evidence="2" id="KW-0433">Leucine-rich repeat</keyword>
<dbReference type="InterPro" id="IPR032675">
    <property type="entry name" value="LRR_dom_sf"/>
</dbReference>
<protein>
    <recommendedName>
        <fullName evidence="11">NB-ARC domain-containing protein</fullName>
    </recommendedName>
</protein>
<organism evidence="9 10">
    <name type="scientific">Rubroshorea leprosula</name>
    <dbReference type="NCBI Taxonomy" id="152421"/>
    <lineage>
        <taxon>Eukaryota</taxon>
        <taxon>Viridiplantae</taxon>
        <taxon>Streptophyta</taxon>
        <taxon>Embryophyta</taxon>
        <taxon>Tracheophyta</taxon>
        <taxon>Spermatophyta</taxon>
        <taxon>Magnoliopsida</taxon>
        <taxon>eudicotyledons</taxon>
        <taxon>Gunneridae</taxon>
        <taxon>Pentapetalae</taxon>
        <taxon>rosids</taxon>
        <taxon>malvids</taxon>
        <taxon>Malvales</taxon>
        <taxon>Dipterocarpaceae</taxon>
        <taxon>Rubroshorea</taxon>
    </lineage>
</organism>
<evidence type="ECO:0000256" key="1">
    <source>
        <dbReference type="ARBA" id="ARBA00008894"/>
    </source>
</evidence>
<accession>A0AAV5KS19</accession>
<dbReference type="FunFam" id="3.40.50.300:FF:001091">
    <property type="entry name" value="Probable disease resistance protein At1g61300"/>
    <property type="match status" value="1"/>
</dbReference>
<dbReference type="AlphaFoldDB" id="A0AAV5KS19"/>
<dbReference type="Pfam" id="PF00931">
    <property type="entry name" value="NB-ARC"/>
    <property type="match status" value="1"/>
</dbReference>
<dbReference type="GO" id="GO:0005524">
    <property type="term" value="F:ATP binding"/>
    <property type="evidence" value="ECO:0007669"/>
    <property type="project" value="UniProtKB-KW"/>
</dbReference>
<evidence type="ECO:0000256" key="6">
    <source>
        <dbReference type="ARBA" id="ARBA00022840"/>
    </source>
</evidence>
<dbReference type="SMART" id="SM00369">
    <property type="entry name" value="LRR_TYP"/>
    <property type="match status" value="3"/>
</dbReference>
<dbReference type="PANTHER" id="PTHR33463:SF212">
    <property type="entry name" value="AND NB-ARC DOMAINS-CONTAINING DISEASE RESISTANCE PROTEIN, PUTATIVE-RELATED"/>
    <property type="match status" value="1"/>
</dbReference>
<dbReference type="Gene3D" id="1.10.8.430">
    <property type="entry name" value="Helical domain of apoptotic protease-activating factors"/>
    <property type="match status" value="1"/>
</dbReference>
<dbReference type="SUPFAM" id="SSF52540">
    <property type="entry name" value="P-loop containing nucleoside triphosphate hydrolases"/>
    <property type="match status" value="1"/>
</dbReference>
<keyword evidence="5" id="KW-0611">Plant defense</keyword>